<accession>A0ABD2NYF5</accession>
<dbReference type="EMBL" id="JABFTP020000144">
    <property type="protein sequence ID" value="KAL3283391.1"/>
    <property type="molecule type" value="Genomic_DNA"/>
</dbReference>
<comment type="caution">
    <text evidence="2">The sequence shown here is derived from an EMBL/GenBank/DDBJ whole genome shotgun (WGS) entry which is preliminary data.</text>
</comment>
<keyword evidence="3" id="KW-1185">Reference proteome</keyword>
<dbReference type="Proteomes" id="UP001516400">
    <property type="component" value="Unassembled WGS sequence"/>
</dbReference>
<dbReference type="AlphaFoldDB" id="A0ABD2NYF5"/>
<feature type="region of interest" description="Disordered" evidence="1">
    <location>
        <begin position="22"/>
        <end position="43"/>
    </location>
</feature>
<reference evidence="2 3" key="1">
    <citation type="journal article" date="2021" name="BMC Biol.">
        <title>Horizontally acquired antibacterial genes associated with adaptive radiation of ladybird beetles.</title>
        <authorList>
            <person name="Li H.S."/>
            <person name="Tang X.F."/>
            <person name="Huang Y.H."/>
            <person name="Xu Z.Y."/>
            <person name="Chen M.L."/>
            <person name="Du X.Y."/>
            <person name="Qiu B.Y."/>
            <person name="Chen P.T."/>
            <person name="Zhang W."/>
            <person name="Slipinski A."/>
            <person name="Escalona H.E."/>
            <person name="Waterhouse R.M."/>
            <person name="Zwick A."/>
            <person name="Pang H."/>
        </authorList>
    </citation>
    <scope>NUCLEOTIDE SEQUENCE [LARGE SCALE GENOMIC DNA]</scope>
    <source>
        <strain evidence="2">SYSU2018</strain>
    </source>
</reference>
<evidence type="ECO:0000313" key="2">
    <source>
        <dbReference type="EMBL" id="KAL3283391.1"/>
    </source>
</evidence>
<proteinExistence type="predicted"/>
<organism evidence="2 3">
    <name type="scientific">Cryptolaemus montrouzieri</name>
    <dbReference type="NCBI Taxonomy" id="559131"/>
    <lineage>
        <taxon>Eukaryota</taxon>
        <taxon>Metazoa</taxon>
        <taxon>Ecdysozoa</taxon>
        <taxon>Arthropoda</taxon>
        <taxon>Hexapoda</taxon>
        <taxon>Insecta</taxon>
        <taxon>Pterygota</taxon>
        <taxon>Neoptera</taxon>
        <taxon>Endopterygota</taxon>
        <taxon>Coleoptera</taxon>
        <taxon>Polyphaga</taxon>
        <taxon>Cucujiformia</taxon>
        <taxon>Coccinelloidea</taxon>
        <taxon>Coccinellidae</taxon>
        <taxon>Scymninae</taxon>
        <taxon>Scymnini</taxon>
        <taxon>Cryptolaemus</taxon>
    </lineage>
</organism>
<name>A0ABD2NYF5_9CUCU</name>
<sequence>MALELGSHNVMPLDFSSGTRENVSPMNISGSQPPSPPGSSAFTIVTPKEVSKSSSYRGIKIDFAKISLVAFLLFKF</sequence>
<evidence type="ECO:0000256" key="1">
    <source>
        <dbReference type="SAM" id="MobiDB-lite"/>
    </source>
</evidence>
<protein>
    <submittedName>
        <fullName evidence="2">Uncharacterized protein</fullName>
    </submittedName>
</protein>
<evidence type="ECO:0000313" key="3">
    <source>
        <dbReference type="Proteomes" id="UP001516400"/>
    </source>
</evidence>
<gene>
    <name evidence="2" type="ORF">HHI36_006538</name>
</gene>